<dbReference type="EMBL" id="JACHJQ010000005">
    <property type="protein sequence ID" value="MBB4909024.1"/>
    <property type="molecule type" value="Genomic_DNA"/>
</dbReference>
<dbReference type="Pfam" id="PF19054">
    <property type="entry name" value="DUF5753"/>
    <property type="match status" value="1"/>
</dbReference>
<dbReference type="SMART" id="SM00530">
    <property type="entry name" value="HTH_XRE"/>
    <property type="match status" value="1"/>
</dbReference>
<dbReference type="Pfam" id="PF13560">
    <property type="entry name" value="HTH_31"/>
    <property type="match status" value="1"/>
</dbReference>
<organism evidence="2 3">
    <name type="scientific">Actinophytocola algeriensis</name>
    <dbReference type="NCBI Taxonomy" id="1768010"/>
    <lineage>
        <taxon>Bacteria</taxon>
        <taxon>Bacillati</taxon>
        <taxon>Actinomycetota</taxon>
        <taxon>Actinomycetes</taxon>
        <taxon>Pseudonocardiales</taxon>
        <taxon>Pseudonocardiaceae</taxon>
    </lineage>
</organism>
<dbReference type="GO" id="GO:0003677">
    <property type="term" value="F:DNA binding"/>
    <property type="evidence" value="ECO:0007669"/>
    <property type="project" value="InterPro"/>
</dbReference>
<proteinExistence type="predicted"/>
<dbReference type="PROSITE" id="PS50943">
    <property type="entry name" value="HTH_CROC1"/>
    <property type="match status" value="1"/>
</dbReference>
<name>A0A7W7Q8M5_9PSEU</name>
<reference evidence="2 3" key="1">
    <citation type="submission" date="2020-08" db="EMBL/GenBank/DDBJ databases">
        <title>Genomic Encyclopedia of Type Strains, Phase III (KMG-III): the genomes of soil and plant-associated and newly described type strains.</title>
        <authorList>
            <person name="Whitman W."/>
        </authorList>
    </citation>
    <scope>NUCLEOTIDE SEQUENCE [LARGE SCALE GENOMIC DNA]</scope>
    <source>
        <strain evidence="2 3">CECT 8960</strain>
    </source>
</reference>
<evidence type="ECO:0000313" key="2">
    <source>
        <dbReference type="EMBL" id="MBB4909024.1"/>
    </source>
</evidence>
<dbReference type="SUPFAM" id="SSF47413">
    <property type="entry name" value="lambda repressor-like DNA-binding domains"/>
    <property type="match status" value="1"/>
</dbReference>
<accession>A0A7W7Q8M5</accession>
<comment type="caution">
    <text evidence="2">The sequence shown here is derived from an EMBL/GenBank/DDBJ whole genome shotgun (WGS) entry which is preliminary data.</text>
</comment>
<dbReference type="InterPro" id="IPR010982">
    <property type="entry name" value="Lambda_DNA-bd_dom_sf"/>
</dbReference>
<dbReference type="InterPro" id="IPR001387">
    <property type="entry name" value="Cro/C1-type_HTH"/>
</dbReference>
<dbReference type="CDD" id="cd00093">
    <property type="entry name" value="HTH_XRE"/>
    <property type="match status" value="1"/>
</dbReference>
<feature type="domain" description="HTH cro/C1-type" evidence="1">
    <location>
        <begin position="26"/>
        <end position="80"/>
    </location>
</feature>
<dbReference type="Proteomes" id="UP000520767">
    <property type="component" value="Unassembled WGS sequence"/>
</dbReference>
<dbReference type="InterPro" id="IPR043917">
    <property type="entry name" value="DUF5753"/>
</dbReference>
<dbReference type="Gene3D" id="1.10.260.40">
    <property type="entry name" value="lambda repressor-like DNA-binding domains"/>
    <property type="match status" value="1"/>
</dbReference>
<dbReference type="AlphaFoldDB" id="A0A7W7Q8M5"/>
<evidence type="ECO:0000259" key="1">
    <source>
        <dbReference type="PROSITE" id="PS50943"/>
    </source>
</evidence>
<evidence type="ECO:0000313" key="3">
    <source>
        <dbReference type="Proteomes" id="UP000520767"/>
    </source>
</evidence>
<dbReference type="RefSeq" id="WP_184813082.1">
    <property type="nucleotide sequence ID" value="NZ_JACHJQ010000005.1"/>
</dbReference>
<gene>
    <name evidence="2" type="ORF">FHR82_005277</name>
</gene>
<sequence>MGSGVEGATTRHISPVVLRQEVGRRIRLARQAAGLTIVVAADRLEITRSALGRFENGIGTVSVHLLRSMMDVYDQRMDDVLDMIRQARRPGWWKRYGISDKDFVALETAATRISNYEVNLVPGLLQTADYTRALFNSGREKRREEWIANQLEVRLLRQERLTDEEHPLQLDAVVHESALRNAAARPAVMLGQLRHLTLINELPTVTLRILPAATFSFEATYGGFSILDFSLPGQPSICHALHALGDERQDKSEFVEPARLRFVHLRSLALAPDESIALIEQVADELWSS</sequence>
<protein>
    <submittedName>
        <fullName evidence="2">Transcriptional regulator with XRE-family HTH domain</fullName>
    </submittedName>
</protein>
<keyword evidence="3" id="KW-1185">Reference proteome</keyword>